<accession>A0A3L6RU84</accession>
<keyword evidence="3" id="KW-1185">Reference proteome</keyword>
<gene>
    <name evidence="2" type="ORF">C2845_PM11G12570</name>
</gene>
<evidence type="ECO:0000313" key="3">
    <source>
        <dbReference type="Proteomes" id="UP000275267"/>
    </source>
</evidence>
<organism evidence="2 3">
    <name type="scientific">Panicum miliaceum</name>
    <name type="common">Proso millet</name>
    <name type="synonym">Broomcorn millet</name>
    <dbReference type="NCBI Taxonomy" id="4540"/>
    <lineage>
        <taxon>Eukaryota</taxon>
        <taxon>Viridiplantae</taxon>
        <taxon>Streptophyta</taxon>
        <taxon>Embryophyta</taxon>
        <taxon>Tracheophyta</taxon>
        <taxon>Spermatophyta</taxon>
        <taxon>Magnoliopsida</taxon>
        <taxon>Liliopsida</taxon>
        <taxon>Poales</taxon>
        <taxon>Poaceae</taxon>
        <taxon>PACMAD clade</taxon>
        <taxon>Panicoideae</taxon>
        <taxon>Panicodae</taxon>
        <taxon>Paniceae</taxon>
        <taxon>Panicinae</taxon>
        <taxon>Panicum</taxon>
        <taxon>Panicum sect. Panicum</taxon>
    </lineage>
</organism>
<dbReference type="EMBL" id="PQIB02000007">
    <property type="protein sequence ID" value="RLN09339.1"/>
    <property type="molecule type" value="Genomic_DNA"/>
</dbReference>
<dbReference type="Proteomes" id="UP000275267">
    <property type="component" value="Unassembled WGS sequence"/>
</dbReference>
<feature type="region of interest" description="Disordered" evidence="1">
    <location>
        <begin position="139"/>
        <end position="184"/>
    </location>
</feature>
<evidence type="ECO:0000256" key="1">
    <source>
        <dbReference type="SAM" id="MobiDB-lite"/>
    </source>
</evidence>
<dbReference type="AlphaFoldDB" id="A0A3L6RU84"/>
<reference evidence="3" key="1">
    <citation type="journal article" date="2019" name="Nat. Commun.">
        <title>The genome of broomcorn millet.</title>
        <authorList>
            <person name="Zou C."/>
            <person name="Miki D."/>
            <person name="Li D."/>
            <person name="Tang Q."/>
            <person name="Xiao L."/>
            <person name="Rajput S."/>
            <person name="Deng P."/>
            <person name="Jia W."/>
            <person name="Huang R."/>
            <person name="Zhang M."/>
            <person name="Sun Y."/>
            <person name="Hu J."/>
            <person name="Fu X."/>
            <person name="Schnable P.S."/>
            <person name="Li F."/>
            <person name="Zhang H."/>
            <person name="Feng B."/>
            <person name="Zhu X."/>
            <person name="Liu R."/>
            <person name="Schnable J.C."/>
            <person name="Zhu J.-K."/>
            <person name="Zhang H."/>
        </authorList>
    </citation>
    <scope>NUCLEOTIDE SEQUENCE [LARGE SCALE GENOMIC DNA]</scope>
</reference>
<sequence>MVFMLEVNVHLLISREINTTTFRAVKKLSLREYDPLLLAATKSLGMGKIPCFSQLQILFAGRVIHTRPASGNRFKKQKIKPNANCHAGRSHSAVGAVCAPTRGTTAAPPPRTAGPPCMLGLPTPAGRHCRLPVRRAAAPPKLRAPASSLQAALHPRTGEAGRQSAPNAAGVDPPTGASSRATAS</sequence>
<proteinExistence type="predicted"/>
<comment type="caution">
    <text evidence="2">The sequence shown here is derived from an EMBL/GenBank/DDBJ whole genome shotgun (WGS) entry which is preliminary data.</text>
</comment>
<name>A0A3L6RU84_PANMI</name>
<protein>
    <submittedName>
        <fullName evidence="2">Uncharacterized protein</fullName>
    </submittedName>
</protein>
<evidence type="ECO:0000313" key="2">
    <source>
        <dbReference type="EMBL" id="RLN09339.1"/>
    </source>
</evidence>